<gene>
    <name evidence="2" type="ORF">H9849_06560</name>
</gene>
<dbReference type="Proteomes" id="UP000886805">
    <property type="component" value="Unassembled WGS sequence"/>
</dbReference>
<dbReference type="Pfam" id="PF06245">
    <property type="entry name" value="DUF1015"/>
    <property type="match status" value="1"/>
</dbReference>
<name>A0A9D1X4A1_9FIRM</name>
<feature type="region of interest" description="Disordered" evidence="1">
    <location>
        <begin position="302"/>
        <end position="323"/>
    </location>
</feature>
<dbReference type="InterPro" id="IPR008323">
    <property type="entry name" value="UCP033563"/>
</dbReference>
<accession>A0A9D1X4A1</accession>
<dbReference type="PANTHER" id="PTHR36454">
    <property type="entry name" value="LMO2823 PROTEIN"/>
    <property type="match status" value="1"/>
</dbReference>
<proteinExistence type="predicted"/>
<dbReference type="PANTHER" id="PTHR36454:SF1">
    <property type="entry name" value="DUF1015 DOMAIN-CONTAINING PROTEIN"/>
    <property type="match status" value="1"/>
</dbReference>
<reference evidence="2" key="2">
    <citation type="submission" date="2021-04" db="EMBL/GenBank/DDBJ databases">
        <authorList>
            <person name="Gilroy R."/>
        </authorList>
    </citation>
    <scope>NUCLEOTIDE SEQUENCE</scope>
    <source>
        <strain evidence="2">ChiSxjej3B15-1167</strain>
    </source>
</reference>
<dbReference type="EMBL" id="DXEQ01000192">
    <property type="protein sequence ID" value="HIX72668.1"/>
    <property type="molecule type" value="Genomic_DNA"/>
</dbReference>
<evidence type="ECO:0000313" key="3">
    <source>
        <dbReference type="Proteomes" id="UP000886805"/>
    </source>
</evidence>
<sequence length="432" mass="49318">MKRAFFPADILLPEQGTDMSRWSVIACDQFTSEPEYWEETEKIVGLAPSTFKMILPEVYLGSTMEAEKLEQIRRSMKNYLDKGLFHTYKNAMIYVERTDSSGKVRAGIVGAVDLETYNYRKGAQSMVRATEATVVERIPPRIRVRKNAPMELPHIMILIDDKYHRVVEPCEEAKEESQLLYDFDLMQGGGHLKGYLLGQEEQDRVLEALDRLAARQPMTFAVGDGNHSLATAKEYYEQLKAAHPDEDYSTHPARYALVELVNLHSPALEFEAIHRIVTKVDVKHLLAEMERELGLRLEEENVPETDGNQKGIRPAGARKKRPEGQQELYLVEKGVCTKAIITRPTSKLTVGSLQNFLDAYQQKYPIGMDYIHGADTVKELSMEEESIGFLLPDMKKEELFPSVMADGALPRKTFSMGHAEDKRYYMECRMIR</sequence>
<evidence type="ECO:0000313" key="2">
    <source>
        <dbReference type="EMBL" id="HIX72668.1"/>
    </source>
</evidence>
<protein>
    <submittedName>
        <fullName evidence="2">DUF1015 domain-containing protein</fullName>
    </submittedName>
</protein>
<dbReference type="AlphaFoldDB" id="A0A9D1X4A1"/>
<reference evidence="2" key="1">
    <citation type="journal article" date="2021" name="PeerJ">
        <title>Extensive microbial diversity within the chicken gut microbiome revealed by metagenomics and culture.</title>
        <authorList>
            <person name="Gilroy R."/>
            <person name="Ravi A."/>
            <person name="Getino M."/>
            <person name="Pursley I."/>
            <person name="Horton D.L."/>
            <person name="Alikhan N.F."/>
            <person name="Baker D."/>
            <person name="Gharbi K."/>
            <person name="Hall N."/>
            <person name="Watson M."/>
            <person name="Adriaenssens E.M."/>
            <person name="Foster-Nyarko E."/>
            <person name="Jarju S."/>
            <person name="Secka A."/>
            <person name="Antonio M."/>
            <person name="Oren A."/>
            <person name="Chaudhuri R.R."/>
            <person name="La Ragione R."/>
            <person name="Hildebrand F."/>
            <person name="Pallen M.J."/>
        </authorList>
    </citation>
    <scope>NUCLEOTIDE SEQUENCE</scope>
    <source>
        <strain evidence="2">ChiSxjej3B15-1167</strain>
    </source>
</reference>
<evidence type="ECO:0000256" key="1">
    <source>
        <dbReference type="SAM" id="MobiDB-lite"/>
    </source>
</evidence>
<organism evidence="2 3">
    <name type="scientific">Candidatus Anaerobutyricum stercoripullorum</name>
    <dbReference type="NCBI Taxonomy" id="2838456"/>
    <lineage>
        <taxon>Bacteria</taxon>
        <taxon>Bacillati</taxon>
        <taxon>Bacillota</taxon>
        <taxon>Clostridia</taxon>
        <taxon>Lachnospirales</taxon>
        <taxon>Lachnospiraceae</taxon>
        <taxon>Anaerobutyricum</taxon>
    </lineage>
</organism>
<comment type="caution">
    <text evidence="2">The sequence shown here is derived from an EMBL/GenBank/DDBJ whole genome shotgun (WGS) entry which is preliminary data.</text>
</comment>